<keyword evidence="8 15" id="KW-0862">Zinc</keyword>
<comment type="cofactor">
    <cofactor evidence="15">
        <name>Zn(2+)</name>
        <dbReference type="ChEBI" id="CHEBI:29105"/>
    </cofactor>
    <text evidence="15">Binds 1 zinc ion per subunit.</text>
</comment>
<keyword evidence="6 15" id="KW-0863">Zinc-finger</keyword>
<comment type="subunit">
    <text evidence="3 15">Monomer.</text>
</comment>
<evidence type="ECO:0000256" key="3">
    <source>
        <dbReference type="ARBA" id="ARBA00011245"/>
    </source>
</evidence>
<feature type="binding site" evidence="15">
    <location>
        <position position="150"/>
    </location>
    <ligand>
        <name>DNA</name>
        <dbReference type="ChEBI" id="CHEBI:16991"/>
    </ligand>
</feature>
<dbReference type="InterPro" id="IPR035937">
    <property type="entry name" value="FPG_N"/>
</dbReference>
<keyword evidence="5 15" id="KW-0227">DNA damage</keyword>
<dbReference type="PROSITE" id="PS01242">
    <property type="entry name" value="ZF_FPG_1"/>
    <property type="match status" value="1"/>
</dbReference>
<dbReference type="EMBL" id="JQAN02000012">
    <property type="protein sequence ID" value="PPD57535.1"/>
    <property type="molecule type" value="Genomic_DNA"/>
</dbReference>
<evidence type="ECO:0000256" key="1">
    <source>
        <dbReference type="ARBA" id="ARBA00001668"/>
    </source>
</evidence>
<keyword evidence="13 15" id="KW-0326">Glycosidase</keyword>
<dbReference type="SUPFAM" id="SSF57716">
    <property type="entry name" value="Glucocorticoid receptor-like (DNA-binding domain)"/>
    <property type="match status" value="1"/>
</dbReference>
<evidence type="ECO:0000259" key="16">
    <source>
        <dbReference type="PROSITE" id="PS51066"/>
    </source>
</evidence>
<dbReference type="NCBIfam" id="TIGR00577">
    <property type="entry name" value="fpg"/>
    <property type="match status" value="1"/>
</dbReference>
<dbReference type="GO" id="GO:0003690">
    <property type="term" value="F:double-stranded DNA binding"/>
    <property type="evidence" value="ECO:0007669"/>
    <property type="project" value="UniProtKB-ARBA"/>
</dbReference>
<evidence type="ECO:0000256" key="15">
    <source>
        <dbReference type="HAMAP-Rule" id="MF_00103"/>
    </source>
</evidence>
<dbReference type="RefSeq" id="WP_102331726.1">
    <property type="nucleotide sequence ID" value="NZ_CP058566.2"/>
</dbReference>
<evidence type="ECO:0000256" key="4">
    <source>
        <dbReference type="ARBA" id="ARBA00022723"/>
    </source>
</evidence>
<dbReference type="PANTHER" id="PTHR22993">
    <property type="entry name" value="FORMAMIDOPYRIMIDINE-DNA GLYCOSYLASE"/>
    <property type="match status" value="1"/>
</dbReference>
<feature type="binding site" evidence="15">
    <location>
        <position position="112"/>
    </location>
    <ligand>
        <name>DNA</name>
        <dbReference type="ChEBI" id="CHEBI:16991"/>
    </ligand>
</feature>
<keyword evidence="10 15" id="KW-0234">DNA repair</keyword>
<dbReference type="InterPro" id="IPR010663">
    <property type="entry name" value="Znf_FPG/IleRS"/>
</dbReference>
<dbReference type="InterPro" id="IPR015886">
    <property type="entry name" value="H2TH_FPG"/>
</dbReference>
<dbReference type="EC" id="4.2.99.18" evidence="15"/>
<protein>
    <recommendedName>
        <fullName evidence="15">Formamidopyrimidine-DNA glycosylase</fullName>
        <shortName evidence="15">Fapy-DNA glycosylase</shortName>
        <ecNumber evidence="15">3.2.2.23</ecNumber>
    </recommendedName>
    <alternativeName>
        <fullName evidence="15">DNA-(apurinic or apyrimidinic site) lyase MutM</fullName>
        <shortName evidence="15">AP lyase MutM</shortName>
        <ecNumber evidence="15">4.2.99.18</ecNumber>
    </alternativeName>
</protein>
<dbReference type="Gene3D" id="1.10.8.50">
    <property type="match status" value="1"/>
</dbReference>
<dbReference type="InterPro" id="IPR015887">
    <property type="entry name" value="DNA_glyclase_Znf_dom_DNA_BS"/>
</dbReference>
<feature type="active site" description="Proton donor; for delta-elimination activity" evidence="15">
    <location>
        <position position="259"/>
    </location>
</feature>
<dbReference type="SUPFAM" id="SSF81624">
    <property type="entry name" value="N-terminal domain of MutM-like DNA repair proteins"/>
    <property type="match status" value="1"/>
</dbReference>
<keyword evidence="11 15" id="KW-0456">Lyase</keyword>
<comment type="caution">
    <text evidence="18">The sequence shown here is derived from an EMBL/GenBank/DDBJ whole genome shotgun (WGS) entry which is preliminary data.</text>
</comment>
<dbReference type="EC" id="3.2.2.23" evidence="15"/>
<keyword evidence="4 15" id="KW-0479">Metal-binding</keyword>
<feature type="domain" description="FPG-type" evidence="16">
    <location>
        <begin position="235"/>
        <end position="269"/>
    </location>
</feature>
<comment type="catalytic activity">
    <reaction evidence="1 15">
        <text>Hydrolysis of DNA containing ring-opened 7-methylguanine residues, releasing 2,6-diamino-4-hydroxy-5-(N-methyl)formamidopyrimidine.</text>
        <dbReference type="EC" id="3.2.2.23"/>
    </reaction>
</comment>
<feature type="domain" description="Formamidopyrimidine-DNA glycosylase catalytic" evidence="17">
    <location>
        <begin position="2"/>
        <end position="115"/>
    </location>
</feature>
<organism evidence="18 19">
    <name type="scientific">Dehalogenimonas etheniformans</name>
    <dbReference type="NCBI Taxonomy" id="1536648"/>
    <lineage>
        <taxon>Bacteria</taxon>
        <taxon>Bacillati</taxon>
        <taxon>Chloroflexota</taxon>
        <taxon>Dehalococcoidia</taxon>
        <taxon>Dehalococcoidales</taxon>
        <taxon>Dehalococcoidaceae</taxon>
        <taxon>Dehalogenimonas</taxon>
    </lineage>
</organism>
<keyword evidence="7 15" id="KW-0378">Hydrolase</keyword>
<dbReference type="SMART" id="SM01232">
    <property type="entry name" value="H2TH"/>
    <property type="match status" value="1"/>
</dbReference>
<evidence type="ECO:0000256" key="8">
    <source>
        <dbReference type="ARBA" id="ARBA00022833"/>
    </source>
</evidence>
<dbReference type="NCBIfam" id="NF002211">
    <property type="entry name" value="PRK01103.1"/>
    <property type="match status" value="1"/>
</dbReference>
<dbReference type="Pfam" id="PF06831">
    <property type="entry name" value="H2TH"/>
    <property type="match status" value="1"/>
</dbReference>
<dbReference type="GO" id="GO:0008270">
    <property type="term" value="F:zinc ion binding"/>
    <property type="evidence" value="ECO:0007669"/>
    <property type="project" value="UniProtKB-UniRule"/>
</dbReference>
<dbReference type="InterPro" id="IPR010979">
    <property type="entry name" value="Ribosomal_uS13-like_H2TH"/>
</dbReference>
<dbReference type="CDD" id="cd08966">
    <property type="entry name" value="EcFpg-like_N"/>
    <property type="match status" value="1"/>
</dbReference>
<dbReference type="InterPro" id="IPR020629">
    <property type="entry name" value="FPG_Glyclase"/>
</dbReference>
<dbReference type="SMART" id="SM00898">
    <property type="entry name" value="Fapy_DNA_glyco"/>
    <property type="match status" value="1"/>
</dbReference>
<evidence type="ECO:0000256" key="11">
    <source>
        <dbReference type="ARBA" id="ARBA00023239"/>
    </source>
</evidence>
<comment type="caution">
    <text evidence="15">Lacks conserved residue(s) required for the propagation of feature annotation.</text>
</comment>
<evidence type="ECO:0000256" key="13">
    <source>
        <dbReference type="ARBA" id="ARBA00023295"/>
    </source>
</evidence>
<evidence type="ECO:0000256" key="12">
    <source>
        <dbReference type="ARBA" id="ARBA00023268"/>
    </source>
</evidence>
<keyword evidence="12 15" id="KW-0511">Multifunctional enzyme</keyword>
<comment type="catalytic activity">
    <reaction evidence="14 15">
        <text>2'-deoxyribonucleotide-(2'-deoxyribose 5'-phosphate)-2'-deoxyribonucleotide-DNA = a 3'-end 2'-deoxyribonucleotide-(2,3-dehydro-2,3-deoxyribose 5'-phosphate)-DNA + a 5'-end 5'-phospho-2'-deoxyribonucleoside-DNA + H(+)</text>
        <dbReference type="Rhea" id="RHEA:66592"/>
        <dbReference type="Rhea" id="RHEA-COMP:13180"/>
        <dbReference type="Rhea" id="RHEA-COMP:16897"/>
        <dbReference type="Rhea" id="RHEA-COMP:17067"/>
        <dbReference type="ChEBI" id="CHEBI:15378"/>
        <dbReference type="ChEBI" id="CHEBI:136412"/>
        <dbReference type="ChEBI" id="CHEBI:157695"/>
        <dbReference type="ChEBI" id="CHEBI:167181"/>
        <dbReference type="EC" id="4.2.99.18"/>
    </reaction>
</comment>
<dbReference type="Gene3D" id="3.20.190.10">
    <property type="entry name" value="MutM-like, N-terminal"/>
    <property type="match status" value="1"/>
</dbReference>
<dbReference type="PROSITE" id="PS51066">
    <property type="entry name" value="ZF_FPG_2"/>
    <property type="match status" value="1"/>
</dbReference>
<evidence type="ECO:0000256" key="14">
    <source>
        <dbReference type="ARBA" id="ARBA00044632"/>
    </source>
</evidence>
<dbReference type="FunFam" id="1.10.8.50:FF:000003">
    <property type="entry name" value="Formamidopyrimidine-DNA glycosylase"/>
    <property type="match status" value="1"/>
</dbReference>
<dbReference type="GO" id="GO:0140078">
    <property type="term" value="F:class I DNA-(apurinic or apyrimidinic site) endonuclease activity"/>
    <property type="evidence" value="ECO:0007669"/>
    <property type="project" value="UniProtKB-EC"/>
</dbReference>
<dbReference type="InterPro" id="IPR000214">
    <property type="entry name" value="Znf_DNA_glyclase/AP_lyase"/>
</dbReference>
<proteinExistence type="inferred from homology"/>
<gene>
    <name evidence="15" type="primary">mutM</name>
    <name evidence="15" type="synonym">fpg</name>
    <name evidence="18" type="ORF">JP09_009430</name>
</gene>
<evidence type="ECO:0000259" key="17">
    <source>
        <dbReference type="PROSITE" id="PS51068"/>
    </source>
</evidence>
<feature type="active site" description="Proton donor" evidence="15">
    <location>
        <position position="3"/>
    </location>
</feature>
<dbReference type="AlphaFoldDB" id="A0A2P5P5H0"/>
<dbReference type="GO" id="GO:0034039">
    <property type="term" value="F:8-oxo-7,8-dihydroguanine DNA N-glycosylase activity"/>
    <property type="evidence" value="ECO:0007669"/>
    <property type="project" value="TreeGrafter"/>
</dbReference>
<dbReference type="OrthoDB" id="9800855at2"/>
<evidence type="ECO:0000313" key="19">
    <source>
        <dbReference type="Proteomes" id="UP000235653"/>
    </source>
</evidence>
<name>A0A2P5P5H0_9CHLR</name>
<dbReference type="Pfam" id="PF06827">
    <property type="entry name" value="zf-FPG_IleRS"/>
    <property type="match status" value="1"/>
</dbReference>
<accession>A0A2P5P5H0</accession>
<dbReference type="SUPFAM" id="SSF46946">
    <property type="entry name" value="S13-like H2TH domain"/>
    <property type="match status" value="1"/>
</dbReference>
<keyword evidence="19" id="KW-1185">Reference proteome</keyword>
<dbReference type="GO" id="GO:0003684">
    <property type="term" value="F:damaged DNA binding"/>
    <property type="evidence" value="ECO:0007669"/>
    <property type="project" value="InterPro"/>
</dbReference>
<feature type="active site" description="Schiff-base intermediate with DNA" evidence="15">
    <location>
        <position position="2"/>
    </location>
</feature>
<dbReference type="Pfam" id="PF01149">
    <property type="entry name" value="Fapy_DNA_glyco"/>
    <property type="match status" value="1"/>
</dbReference>
<dbReference type="InterPro" id="IPR012319">
    <property type="entry name" value="FPG_cat"/>
</dbReference>
<dbReference type="HAMAP" id="MF_00103">
    <property type="entry name" value="Fapy_DNA_glycosyl"/>
    <property type="match status" value="1"/>
</dbReference>
<evidence type="ECO:0000256" key="5">
    <source>
        <dbReference type="ARBA" id="ARBA00022763"/>
    </source>
</evidence>
<sequence length="281" mass="31282">MPELPEVETVTNEIRPYVLGRRIKNVEVFWTGTIKCNTVPEFVNGLVGHTVTEVSRRGKFIVWQLSGGKRLLTHLKMTGALIAQEADTPPPPYNRVEITLDNGLKVYFRDPRKFGRMRVVDHDATLDELGPEPLEPEFTSDVLASILKKRKSPIKPTLLDQTLIAGIGNMYADEALFEAKIHPLRAADSLSPAEYKRIHEAIQHVLTAAIESKGASIANYVRPGGELGHAHFAFKVAHRRGENCPRCGTPLERIVVRGRGTYLCPHCQPHTGNNTNTTNIQ</sequence>
<reference evidence="18 19" key="1">
    <citation type="journal article" date="2017" name="ISME J.">
        <title>Grape pomace compost harbors organohalide-respiring Dehalogenimonas species with novel reductive dehalogenase genes.</title>
        <authorList>
            <person name="Yang Y."/>
            <person name="Higgins S.A."/>
            <person name="Yan J."/>
            <person name="Simsir B."/>
            <person name="Chourey K."/>
            <person name="Iyer R."/>
            <person name="Hettich R.L."/>
            <person name="Baldwin B."/>
            <person name="Ogles D.M."/>
            <person name="Loffler F.E."/>
        </authorList>
    </citation>
    <scope>NUCLEOTIDE SEQUENCE [LARGE SCALE GENOMIC DNA]</scope>
    <source>
        <strain evidence="18 19">GP</strain>
    </source>
</reference>
<evidence type="ECO:0000256" key="6">
    <source>
        <dbReference type="ARBA" id="ARBA00022771"/>
    </source>
</evidence>
<evidence type="ECO:0000256" key="7">
    <source>
        <dbReference type="ARBA" id="ARBA00022801"/>
    </source>
</evidence>
<evidence type="ECO:0000256" key="10">
    <source>
        <dbReference type="ARBA" id="ARBA00023204"/>
    </source>
</evidence>
<comment type="similarity">
    <text evidence="2 15">Belongs to the FPG family.</text>
</comment>
<keyword evidence="9 15" id="KW-0238">DNA-binding</keyword>
<dbReference type="PANTHER" id="PTHR22993:SF9">
    <property type="entry name" value="FORMAMIDOPYRIMIDINE-DNA GLYCOSYLASE"/>
    <property type="match status" value="1"/>
</dbReference>
<dbReference type="GO" id="GO:0006284">
    <property type="term" value="P:base-excision repair"/>
    <property type="evidence" value="ECO:0007669"/>
    <property type="project" value="InterPro"/>
</dbReference>
<evidence type="ECO:0000256" key="9">
    <source>
        <dbReference type="ARBA" id="ARBA00023125"/>
    </source>
</evidence>
<dbReference type="Proteomes" id="UP000235653">
    <property type="component" value="Unassembled WGS sequence"/>
</dbReference>
<evidence type="ECO:0000256" key="2">
    <source>
        <dbReference type="ARBA" id="ARBA00009409"/>
    </source>
</evidence>
<dbReference type="PROSITE" id="PS51068">
    <property type="entry name" value="FPG_CAT"/>
    <property type="match status" value="1"/>
</dbReference>
<comment type="function">
    <text evidence="15">Involved in base excision repair of DNA damaged by oxidation or by mutagenic agents. Acts as DNA glycosylase that recognizes and removes damaged bases. Has a preference for oxidized purines, such as 7,8-dihydro-8-oxoguanine (8-oxoG). Has AP (apurinic/apyrimidinic) lyase activity and introduces nicks in the DNA strand. Cleaves the DNA backbone by beta-delta elimination to generate a single-strand break at the site of the removed base with both 3'- and 5'-phosphates.</text>
</comment>
<evidence type="ECO:0000313" key="18">
    <source>
        <dbReference type="EMBL" id="PPD57535.1"/>
    </source>
</evidence>
<feature type="active site" description="Proton donor; for beta-elimination activity" evidence="15">
    <location>
        <position position="59"/>
    </location>
</feature>